<dbReference type="AlphaFoldDB" id="A0A0E0FG28"/>
<organism evidence="2">
    <name type="scientific">Oryza nivara</name>
    <name type="common">Indian wild rice</name>
    <name type="synonym">Oryza sativa f. spontanea</name>
    <dbReference type="NCBI Taxonomy" id="4536"/>
    <lineage>
        <taxon>Eukaryota</taxon>
        <taxon>Viridiplantae</taxon>
        <taxon>Streptophyta</taxon>
        <taxon>Embryophyta</taxon>
        <taxon>Tracheophyta</taxon>
        <taxon>Spermatophyta</taxon>
        <taxon>Magnoliopsida</taxon>
        <taxon>Liliopsida</taxon>
        <taxon>Poales</taxon>
        <taxon>Poaceae</taxon>
        <taxon>BOP clade</taxon>
        <taxon>Oryzoideae</taxon>
        <taxon>Oryzeae</taxon>
        <taxon>Oryzinae</taxon>
        <taxon>Oryza</taxon>
    </lineage>
</organism>
<proteinExistence type="predicted"/>
<dbReference type="Gramene" id="ONIVA01G03050.1">
    <property type="protein sequence ID" value="ONIVA01G03050.1"/>
    <property type="gene ID" value="ONIVA01G03050"/>
</dbReference>
<evidence type="ECO:0000313" key="3">
    <source>
        <dbReference type="Proteomes" id="UP000006591"/>
    </source>
</evidence>
<dbReference type="OMA" id="LFRNCRC"/>
<name>A0A0E0FG28_ORYNI</name>
<reference evidence="2" key="2">
    <citation type="submission" date="2018-04" db="EMBL/GenBank/DDBJ databases">
        <title>OnivRS2 (Oryza nivara Reference Sequence Version 2).</title>
        <authorList>
            <person name="Zhang J."/>
            <person name="Kudrna D."/>
            <person name="Lee S."/>
            <person name="Talag J."/>
            <person name="Rajasekar S."/>
            <person name="Welchert J."/>
            <person name="Hsing Y.-I."/>
            <person name="Wing R.A."/>
        </authorList>
    </citation>
    <scope>NUCLEOTIDE SEQUENCE [LARGE SCALE GENOMIC DNA]</scope>
</reference>
<feature type="region of interest" description="Disordered" evidence="1">
    <location>
        <begin position="1"/>
        <end position="21"/>
    </location>
</feature>
<accession>A0A0E0FG28</accession>
<keyword evidence="3" id="KW-1185">Reference proteome</keyword>
<evidence type="ECO:0000256" key="1">
    <source>
        <dbReference type="SAM" id="MobiDB-lite"/>
    </source>
</evidence>
<evidence type="ECO:0000313" key="2">
    <source>
        <dbReference type="EnsemblPlants" id="ONIVA01G03050.1"/>
    </source>
</evidence>
<dbReference type="Proteomes" id="UP000006591">
    <property type="component" value="Chromosome 1"/>
</dbReference>
<sequence>MPVQAMDRARPRASAGGRQQPIYRQSCAHGRASTVSRCQQRPVPAFGNIFPGGGRRRVTPRRNEKMALFRNCRCLVDSQSFCSSRLRIRNISQETDLCDSRWYIIFNQHTLQSESKL</sequence>
<reference evidence="2" key="1">
    <citation type="submission" date="2015-04" db="UniProtKB">
        <authorList>
            <consortium name="EnsemblPlants"/>
        </authorList>
    </citation>
    <scope>IDENTIFICATION</scope>
    <source>
        <strain evidence="2">SL10</strain>
    </source>
</reference>
<dbReference type="EnsemblPlants" id="ONIVA01G03050.1">
    <property type="protein sequence ID" value="ONIVA01G03050.1"/>
    <property type="gene ID" value="ONIVA01G03050"/>
</dbReference>
<dbReference type="HOGENOM" id="CLU_2088691_0_0_1"/>
<protein>
    <submittedName>
        <fullName evidence="2">Uncharacterized protein</fullName>
    </submittedName>
</protein>